<dbReference type="EMBL" id="JASNQZ010000012">
    <property type="protein sequence ID" value="KAL0950107.1"/>
    <property type="molecule type" value="Genomic_DNA"/>
</dbReference>
<feature type="region of interest" description="Disordered" evidence="1">
    <location>
        <begin position="390"/>
        <end position="445"/>
    </location>
</feature>
<evidence type="ECO:0000313" key="3">
    <source>
        <dbReference type="Proteomes" id="UP001556367"/>
    </source>
</evidence>
<dbReference type="PANTHER" id="PTHR34065:SF1">
    <property type="entry name" value="CELL DIVISION CONTROL PROTEIN 14"/>
    <property type="match status" value="1"/>
</dbReference>
<dbReference type="InterPro" id="IPR012535">
    <property type="entry name" value="Cell_div_Cdc14"/>
</dbReference>
<comment type="caution">
    <text evidence="2">The sequence shown here is derived from an EMBL/GenBank/DDBJ whole genome shotgun (WGS) entry which is preliminary data.</text>
</comment>
<dbReference type="Pfam" id="PF08045">
    <property type="entry name" value="CDC14"/>
    <property type="match status" value="1"/>
</dbReference>
<gene>
    <name evidence="2" type="ORF">HGRIS_010108</name>
</gene>
<feature type="compositionally biased region" description="Low complexity" evidence="1">
    <location>
        <begin position="268"/>
        <end position="318"/>
    </location>
</feature>
<feature type="compositionally biased region" description="Basic and acidic residues" evidence="1">
    <location>
        <begin position="427"/>
        <end position="445"/>
    </location>
</feature>
<proteinExistence type="predicted"/>
<organism evidence="2 3">
    <name type="scientific">Hohenbuehelia grisea</name>
    <dbReference type="NCBI Taxonomy" id="104357"/>
    <lineage>
        <taxon>Eukaryota</taxon>
        <taxon>Fungi</taxon>
        <taxon>Dikarya</taxon>
        <taxon>Basidiomycota</taxon>
        <taxon>Agaricomycotina</taxon>
        <taxon>Agaricomycetes</taxon>
        <taxon>Agaricomycetidae</taxon>
        <taxon>Agaricales</taxon>
        <taxon>Pleurotineae</taxon>
        <taxon>Pleurotaceae</taxon>
        <taxon>Hohenbuehelia</taxon>
    </lineage>
</organism>
<accession>A0ABR3J3A1</accession>
<feature type="region of interest" description="Disordered" evidence="1">
    <location>
        <begin position="226"/>
        <end position="251"/>
    </location>
</feature>
<protein>
    <recommendedName>
        <fullName evidence="4">Cell division control protein 14</fullName>
    </recommendedName>
</protein>
<dbReference type="PANTHER" id="PTHR34065">
    <property type="entry name" value="CELL DIVISION CONTROL PROTEIN 14"/>
    <property type="match status" value="1"/>
</dbReference>
<evidence type="ECO:0000256" key="1">
    <source>
        <dbReference type="SAM" id="MobiDB-lite"/>
    </source>
</evidence>
<keyword evidence="3" id="KW-1185">Reference proteome</keyword>
<evidence type="ECO:0008006" key="4">
    <source>
        <dbReference type="Google" id="ProtNLM"/>
    </source>
</evidence>
<dbReference type="Proteomes" id="UP001556367">
    <property type="component" value="Unassembled WGS sequence"/>
</dbReference>
<feature type="region of interest" description="Disordered" evidence="1">
    <location>
        <begin position="268"/>
        <end position="342"/>
    </location>
</feature>
<reference evidence="3" key="1">
    <citation type="submission" date="2024-06" db="EMBL/GenBank/DDBJ databases">
        <title>Multi-omics analyses provide insights into the biosynthesis of the anticancer antibiotic pleurotin in Hohenbuehelia grisea.</title>
        <authorList>
            <person name="Weaver J.A."/>
            <person name="Alberti F."/>
        </authorList>
    </citation>
    <scope>NUCLEOTIDE SEQUENCE [LARGE SCALE GENOMIC DNA]</scope>
    <source>
        <strain evidence="3">T-177</strain>
    </source>
</reference>
<sequence>MDTIKTTIQDALDEVASPRSSDERREHGLAELERVLAHTCLAQDTVEAEDFLALQYTFECNVPSRLLGWIATSTWRLESLAARPSDDISEMAGLTWHLSWALTLIQGIALNHPSTKVFLGRQYGLEILLDLLLASRHAPPPAAASEPAPTKSASLPLTSIVIDTLLCVLVDASPALRVFEEISGLQAIVKILKRAGTPREVRMKCLEFLYFYLLDEKPGHSEASVLPDISSDALPPTAPATPAREMGGTSIFPSRAYPTSSYGSSTFSFPDSSKSGGTSRSVSSSSASSFSSTSSNASSSTAASTVPSLSSSPDKLSLANSNGKPTSPPDNPFAPRMPSQAGNNAKYRSLMMLRKDVDFVPLSPKKAAVAELGVRAPLGLNLNLRASASPGTGLRTSTPRHVRAKSSISRTQSRLAAEFSSDCDDRDGDRSSPQKRMVEPEIPTTRRDASVRSIVEKKQLLGTVLGNVDALVEGVRKAGVWGLG</sequence>
<evidence type="ECO:0000313" key="2">
    <source>
        <dbReference type="EMBL" id="KAL0950107.1"/>
    </source>
</evidence>
<name>A0ABR3J3A1_9AGAR</name>